<dbReference type="SUPFAM" id="SSF51206">
    <property type="entry name" value="cAMP-binding domain-like"/>
    <property type="match status" value="1"/>
</dbReference>
<keyword evidence="2" id="KW-0812">Transmembrane</keyword>
<dbReference type="PANTHER" id="PTHR45689">
    <property type="entry name" value="I[[H]] CHANNEL, ISOFORM E"/>
    <property type="match status" value="1"/>
</dbReference>
<dbReference type="GO" id="GO:0005249">
    <property type="term" value="F:voltage-gated potassium channel activity"/>
    <property type="evidence" value="ECO:0007669"/>
    <property type="project" value="TreeGrafter"/>
</dbReference>
<feature type="transmembrane region" description="Helical" evidence="2">
    <location>
        <begin position="319"/>
        <end position="339"/>
    </location>
</feature>
<dbReference type="SUPFAM" id="SSF81324">
    <property type="entry name" value="Voltage-gated potassium channels"/>
    <property type="match status" value="1"/>
</dbReference>
<dbReference type="GO" id="GO:0098855">
    <property type="term" value="C:HCN channel complex"/>
    <property type="evidence" value="ECO:0007669"/>
    <property type="project" value="TreeGrafter"/>
</dbReference>
<dbReference type="AlphaFoldDB" id="A0A812MMB5"/>
<accession>A0A812MMB5</accession>
<feature type="region of interest" description="Disordered" evidence="1">
    <location>
        <begin position="100"/>
        <end position="136"/>
    </location>
</feature>
<dbReference type="InterPro" id="IPR051413">
    <property type="entry name" value="K/Na_HCN_channel"/>
</dbReference>
<feature type="transmembrane region" description="Helical" evidence="2">
    <location>
        <begin position="360"/>
        <end position="379"/>
    </location>
</feature>
<feature type="region of interest" description="Disordered" evidence="1">
    <location>
        <begin position="34"/>
        <end position="87"/>
    </location>
</feature>
<proteinExistence type="predicted"/>
<dbReference type="Proteomes" id="UP000604046">
    <property type="component" value="Unassembled WGS sequence"/>
</dbReference>
<keyword evidence="2" id="KW-0472">Membrane</keyword>
<feature type="region of interest" description="Disordered" evidence="1">
    <location>
        <begin position="211"/>
        <end position="248"/>
    </location>
</feature>
<dbReference type="InterPro" id="IPR018490">
    <property type="entry name" value="cNMP-bd_dom_sf"/>
</dbReference>
<protein>
    <submittedName>
        <fullName evidence="3">KCNH2 protein</fullName>
    </submittedName>
</protein>
<feature type="transmembrane region" description="Helical" evidence="2">
    <location>
        <begin position="295"/>
        <end position="313"/>
    </location>
</feature>
<dbReference type="GO" id="GO:0035725">
    <property type="term" value="P:sodium ion transmembrane transport"/>
    <property type="evidence" value="ECO:0007669"/>
    <property type="project" value="TreeGrafter"/>
</dbReference>
<dbReference type="GO" id="GO:0003254">
    <property type="term" value="P:regulation of membrane depolarization"/>
    <property type="evidence" value="ECO:0007669"/>
    <property type="project" value="TreeGrafter"/>
</dbReference>
<dbReference type="PANTHER" id="PTHR45689:SF5">
    <property type="entry name" value="I[[H]] CHANNEL, ISOFORM E"/>
    <property type="match status" value="1"/>
</dbReference>
<keyword evidence="4" id="KW-1185">Reference proteome</keyword>
<organism evidence="3 4">
    <name type="scientific">Symbiodinium natans</name>
    <dbReference type="NCBI Taxonomy" id="878477"/>
    <lineage>
        <taxon>Eukaryota</taxon>
        <taxon>Sar</taxon>
        <taxon>Alveolata</taxon>
        <taxon>Dinophyceae</taxon>
        <taxon>Suessiales</taxon>
        <taxon>Symbiodiniaceae</taxon>
        <taxon>Symbiodinium</taxon>
    </lineage>
</organism>
<evidence type="ECO:0000313" key="4">
    <source>
        <dbReference type="Proteomes" id="UP000604046"/>
    </source>
</evidence>
<evidence type="ECO:0000256" key="1">
    <source>
        <dbReference type="SAM" id="MobiDB-lite"/>
    </source>
</evidence>
<name>A0A812MMB5_9DINO</name>
<reference evidence="3" key="1">
    <citation type="submission" date="2021-02" db="EMBL/GenBank/DDBJ databases">
        <authorList>
            <person name="Dougan E. K."/>
            <person name="Rhodes N."/>
            <person name="Thang M."/>
            <person name="Chan C."/>
        </authorList>
    </citation>
    <scope>NUCLEOTIDE SEQUENCE</scope>
</reference>
<dbReference type="EMBL" id="CAJNDS010001591">
    <property type="protein sequence ID" value="CAE7266769.1"/>
    <property type="molecule type" value="Genomic_DNA"/>
</dbReference>
<sequence length="735" mass="82326">MEHKADAFWKLHAKLGEAHRQAMSELTLKLQLGQVSSSKRSGGSPELQDSVGSDGSEASEEDESVASLNHDRDRSLNEAVGSGGFLPRSGSKLSFTGAQLSVPMHPASPPASSPTNSIKRRSATVDSTTGRGGRQRCLSSASFMSGLNPDFAGLSEVGDISQAIVGADEDSKAREIAAKLQEAVAALEPQEHAALLNRHAIPHLKQKLPSLEEDEEDETVFAPRMEWSAAERNSRSRASSRKPATTLTSQMDLADDIPEMGQTRQFTSNLYHPTRRRWPQLVFMPTGTFRTAWDFFNIVVLTLELILLPLHVFEGMVPTPGLIGLSWVIQIFWNMDIVVNFRTGFYMRGNAIKETKQIALYYLRGWLLCDFSNVVLDWYVDSVDSYPSAVLSQTDASVLYYLVITKFILRLVRFAKLNRIAQSLVRRLNSDTAIAKAKIFLLSCQILLMQHVLACVWYRVGRVSETEGWVTQFGFGEQDADYRYTTSLHWMFCQLGFGSTSIEGSTTLERTFGLIVAFLALVVFSTLLGAITSLTTQLNKASEERKHQFRQLRKYLSQHHINEDLCLRITGFLEEAYKLRQAGLVESQVTLLELLSKPLRGELQYARYEKCLEEMSFVRDELLVHDNPRNLQAAKNLATEALAHRTFAPADTIFEAEVIANHAYFLTSGLLVYELNGYKVRLQDSRWLVEMSLWIPWLHLGELHTEDVSSLVMLEVGKFAASIRRSSNGQSLAQA</sequence>
<comment type="caution">
    <text evidence="3">The sequence shown here is derived from an EMBL/GenBank/DDBJ whole genome shotgun (WGS) entry which is preliminary data.</text>
</comment>
<feature type="transmembrane region" description="Helical" evidence="2">
    <location>
        <begin position="399"/>
        <end position="418"/>
    </location>
</feature>
<evidence type="ECO:0000256" key="2">
    <source>
        <dbReference type="SAM" id="Phobius"/>
    </source>
</evidence>
<feature type="transmembrane region" description="Helical" evidence="2">
    <location>
        <begin position="512"/>
        <end position="536"/>
    </location>
</feature>
<evidence type="ECO:0000313" key="3">
    <source>
        <dbReference type="EMBL" id="CAE7266769.1"/>
    </source>
</evidence>
<keyword evidence="2" id="KW-1133">Transmembrane helix</keyword>
<dbReference type="Gene3D" id="1.10.287.630">
    <property type="entry name" value="Helix hairpin bin"/>
    <property type="match status" value="1"/>
</dbReference>
<dbReference type="OrthoDB" id="432483at2759"/>
<gene>
    <name evidence="3" type="primary">KCNH2</name>
    <name evidence="3" type="ORF">SNAT2548_LOCUS14130</name>
</gene>
<dbReference type="Gene3D" id="1.10.287.70">
    <property type="match status" value="1"/>
</dbReference>